<keyword evidence="5 7" id="KW-0408">Iron</keyword>
<feature type="region of interest" description="Disordered" evidence="8">
    <location>
        <begin position="1"/>
        <end position="29"/>
    </location>
</feature>
<dbReference type="InterPro" id="IPR036396">
    <property type="entry name" value="Cyt_P450_sf"/>
</dbReference>
<dbReference type="GO" id="GO:0016705">
    <property type="term" value="F:oxidoreductase activity, acting on paired donors, with incorporation or reduction of molecular oxygen"/>
    <property type="evidence" value="ECO:0007669"/>
    <property type="project" value="InterPro"/>
</dbReference>
<gene>
    <name evidence="9" type="ordered locus">Strop_1339</name>
</gene>
<dbReference type="SUPFAM" id="SSF48264">
    <property type="entry name" value="Cytochrome P450"/>
    <property type="match status" value="1"/>
</dbReference>
<evidence type="ECO:0000256" key="3">
    <source>
        <dbReference type="ARBA" id="ARBA00022723"/>
    </source>
</evidence>
<comment type="similarity">
    <text evidence="1 7">Belongs to the cytochrome P450 family.</text>
</comment>
<dbReference type="eggNOG" id="COG2124">
    <property type="taxonomic scope" value="Bacteria"/>
</dbReference>
<dbReference type="PRINTS" id="PR00385">
    <property type="entry name" value="P450"/>
</dbReference>
<feature type="compositionally biased region" description="Polar residues" evidence="8">
    <location>
        <begin position="1"/>
        <end position="17"/>
    </location>
</feature>
<dbReference type="GO" id="GO:0017000">
    <property type="term" value="P:antibiotic biosynthetic process"/>
    <property type="evidence" value="ECO:0007669"/>
    <property type="project" value="UniProtKB-ARBA"/>
</dbReference>
<dbReference type="GO" id="GO:0005506">
    <property type="term" value="F:iron ion binding"/>
    <property type="evidence" value="ECO:0007669"/>
    <property type="project" value="InterPro"/>
</dbReference>
<evidence type="ECO:0000313" key="10">
    <source>
        <dbReference type="Proteomes" id="UP000000235"/>
    </source>
</evidence>
<evidence type="ECO:0000256" key="5">
    <source>
        <dbReference type="ARBA" id="ARBA00023004"/>
    </source>
</evidence>
<dbReference type="AlphaFoldDB" id="A4X4K7"/>
<dbReference type="Gene3D" id="1.10.630.10">
    <property type="entry name" value="Cytochrome P450"/>
    <property type="match status" value="1"/>
</dbReference>
<keyword evidence="10" id="KW-1185">Reference proteome</keyword>
<dbReference type="GO" id="GO:0020037">
    <property type="term" value="F:heme binding"/>
    <property type="evidence" value="ECO:0007669"/>
    <property type="project" value="InterPro"/>
</dbReference>
<dbReference type="RefSeq" id="WP_011905239.1">
    <property type="nucleotide sequence ID" value="NC_009380.1"/>
</dbReference>
<protein>
    <submittedName>
        <fullName evidence="9">Cytochrome P450</fullName>
    </submittedName>
</protein>
<dbReference type="InterPro" id="IPR002397">
    <property type="entry name" value="Cyt_P450_B"/>
</dbReference>
<dbReference type="STRING" id="369723.Strop_1339"/>
<dbReference type="Pfam" id="PF00067">
    <property type="entry name" value="p450"/>
    <property type="match status" value="1"/>
</dbReference>
<dbReference type="HOGENOM" id="CLU_033716_1_1_11"/>
<evidence type="ECO:0000313" key="9">
    <source>
        <dbReference type="EMBL" id="ABP53807.1"/>
    </source>
</evidence>
<evidence type="ECO:0000256" key="2">
    <source>
        <dbReference type="ARBA" id="ARBA00022617"/>
    </source>
</evidence>
<dbReference type="EMBL" id="CP000667">
    <property type="protein sequence ID" value="ABP53807.1"/>
    <property type="molecule type" value="Genomic_DNA"/>
</dbReference>
<proteinExistence type="inferred from homology"/>
<name>A4X4K7_SALTO</name>
<evidence type="ECO:0000256" key="1">
    <source>
        <dbReference type="ARBA" id="ARBA00010617"/>
    </source>
</evidence>
<dbReference type="InterPro" id="IPR001128">
    <property type="entry name" value="Cyt_P450"/>
</dbReference>
<keyword evidence="4 7" id="KW-0560">Oxidoreductase</keyword>
<evidence type="ECO:0000256" key="4">
    <source>
        <dbReference type="ARBA" id="ARBA00023002"/>
    </source>
</evidence>
<dbReference type="PROSITE" id="PS00086">
    <property type="entry name" value="CYTOCHROME_P450"/>
    <property type="match status" value="1"/>
</dbReference>
<organism evidence="9 10">
    <name type="scientific">Salinispora tropica (strain ATCC BAA-916 / DSM 44818 / JCM 13857 / NBRC 105044 / CNB-440)</name>
    <dbReference type="NCBI Taxonomy" id="369723"/>
    <lineage>
        <taxon>Bacteria</taxon>
        <taxon>Bacillati</taxon>
        <taxon>Actinomycetota</taxon>
        <taxon>Actinomycetes</taxon>
        <taxon>Micromonosporales</taxon>
        <taxon>Micromonosporaceae</taxon>
        <taxon>Salinispora</taxon>
    </lineage>
</organism>
<reference evidence="10" key="1">
    <citation type="journal article" date="2007" name="Proc. Natl. Acad. Sci. U.S.A.">
        <title>Genome sequencing reveals complex secondary metabolome in the marine actinomycete Salinispora tropica.</title>
        <authorList>
            <person name="Udwary D.W."/>
            <person name="Zeigler L."/>
            <person name="Asolkar R.N."/>
            <person name="Singan V."/>
            <person name="Lapidus A."/>
            <person name="Fenical W."/>
            <person name="Jensen P.R."/>
            <person name="Moore B.S."/>
        </authorList>
    </citation>
    <scope>NUCLEOTIDE SEQUENCE [LARGE SCALE GENOMIC DNA]</scope>
    <source>
        <strain evidence="10">ATCC BAA-916 / DSM 44818 / CNB-440</strain>
    </source>
</reference>
<dbReference type="GO" id="GO:0004497">
    <property type="term" value="F:monooxygenase activity"/>
    <property type="evidence" value="ECO:0007669"/>
    <property type="project" value="UniProtKB-KW"/>
</dbReference>
<dbReference type="CDD" id="cd11030">
    <property type="entry name" value="CYP105-like"/>
    <property type="match status" value="1"/>
</dbReference>
<keyword evidence="2 7" id="KW-0349">Heme</keyword>
<keyword evidence="3 7" id="KW-0479">Metal-binding</keyword>
<dbReference type="Proteomes" id="UP000000235">
    <property type="component" value="Chromosome"/>
</dbReference>
<dbReference type="InterPro" id="IPR017972">
    <property type="entry name" value="Cyt_P450_CS"/>
</dbReference>
<sequence length="416" mass="46206">MTETASIATTRTASGQLTDAEFPVQRGCPFTTPTEYEQIREESSIAKVRLKNGGEAWWIAGHELGRSVLADRRFSSDRRRDNFPFVSTDPETRAQLQSQPTSMLGMDGAEHAQTRRALMGEFTVRRMAGLRPRIQQIVDQHIDEMLATPQRSVDLVEALSLPVPSLVICELLGVPYADHDFFQGLTGPLLRHTTPPEVRLRIQEELNTYLGTLIDRKLTDPTDDLLSRQIAKHRDNGTFDRASMVSLAFLLLVAGHETTANMISLGVVGLLQHPDQLVIIKDDPDKTPLAVEELLRYFTIADSVTARVATEDVQLGDTTINAGDGVVISGLAADRDPTVFAEPDRLDLERGARHHVAFGFGPHQCIGQTLARMELRIVFDTLFHRIPTLRLAAPLDDIPFKSDAFVYGIEELPVAW</sequence>
<evidence type="ECO:0000256" key="7">
    <source>
        <dbReference type="RuleBase" id="RU000461"/>
    </source>
</evidence>
<accession>A4X4K7</accession>
<dbReference type="PRINTS" id="PR00359">
    <property type="entry name" value="BP450"/>
</dbReference>
<dbReference type="PATRIC" id="fig|369723.5.peg.1364"/>
<evidence type="ECO:0000256" key="6">
    <source>
        <dbReference type="ARBA" id="ARBA00023033"/>
    </source>
</evidence>
<dbReference type="FunFam" id="1.10.630.10:FF:000018">
    <property type="entry name" value="Cytochrome P450 monooxygenase"/>
    <property type="match status" value="1"/>
</dbReference>
<keyword evidence="6 7" id="KW-0503">Monooxygenase</keyword>
<dbReference type="PANTHER" id="PTHR46696">
    <property type="entry name" value="P450, PUTATIVE (EUROFUNG)-RELATED"/>
    <property type="match status" value="1"/>
</dbReference>
<evidence type="ECO:0000256" key="8">
    <source>
        <dbReference type="SAM" id="MobiDB-lite"/>
    </source>
</evidence>
<dbReference type="PANTHER" id="PTHR46696:SF1">
    <property type="entry name" value="CYTOCHROME P450 YJIB-RELATED"/>
    <property type="match status" value="1"/>
</dbReference>
<dbReference type="KEGG" id="stp:Strop_1339"/>